<dbReference type="KEGG" id="tko:TK0322"/>
<name>Q5JG10_THEKO</name>
<dbReference type="Proteomes" id="UP000000536">
    <property type="component" value="Chromosome"/>
</dbReference>
<dbReference type="GeneID" id="78446827"/>
<evidence type="ECO:0000313" key="1">
    <source>
        <dbReference type="EMBL" id="BAD84511.1"/>
    </source>
</evidence>
<dbReference type="PhylomeDB" id="Q5JG10"/>
<dbReference type="EnsemblBacteria" id="BAD84511">
    <property type="protein sequence ID" value="BAD84511"/>
    <property type="gene ID" value="TK0322"/>
</dbReference>
<proteinExistence type="predicted"/>
<dbReference type="OrthoDB" id="97597at2157"/>
<dbReference type="eggNOG" id="arCOG07128">
    <property type="taxonomic scope" value="Archaea"/>
</dbReference>
<dbReference type="RefSeq" id="WP_011249277.1">
    <property type="nucleotide sequence ID" value="NC_006624.1"/>
</dbReference>
<dbReference type="STRING" id="69014.TK0322"/>
<organism evidence="1 2">
    <name type="scientific">Thermococcus kodakarensis (strain ATCC BAA-918 / JCM 12380 / KOD1)</name>
    <name type="common">Pyrococcus kodakaraensis (strain KOD1)</name>
    <dbReference type="NCBI Taxonomy" id="69014"/>
    <lineage>
        <taxon>Archaea</taxon>
        <taxon>Methanobacteriati</taxon>
        <taxon>Methanobacteriota</taxon>
        <taxon>Thermococci</taxon>
        <taxon>Thermococcales</taxon>
        <taxon>Thermococcaceae</taxon>
        <taxon>Thermococcus</taxon>
    </lineage>
</organism>
<keyword evidence="2" id="KW-1185">Reference proteome</keyword>
<evidence type="ECO:0000313" key="2">
    <source>
        <dbReference type="Proteomes" id="UP000000536"/>
    </source>
</evidence>
<accession>Q5JG10</accession>
<dbReference type="InParanoid" id="Q5JG10"/>
<reference evidence="1 2" key="1">
    <citation type="journal article" date="2005" name="Genome Res.">
        <title>Complete genome sequence of the hyperthermophilic archaeon Thermococcus kodakaraensis KOD1 and comparison with Pyrococcus genomes.</title>
        <authorList>
            <person name="Fukui T."/>
            <person name="Atomi H."/>
            <person name="Kanai T."/>
            <person name="Matsumi R."/>
            <person name="Fujiwara S."/>
            <person name="Imanaka T."/>
        </authorList>
    </citation>
    <scope>NUCLEOTIDE SEQUENCE [LARGE SCALE GENOMIC DNA]</scope>
    <source>
        <strain evidence="2">ATCC BAA-918 / JCM 12380 / KOD1</strain>
    </source>
</reference>
<protein>
    <submittedName>
        <fullName evidence="1">Hypothetical membrane protein, conserved</fullName>
    </submittedName>
</protein>
<dbReference type="HOGENOM" id="CLU_770789_0_0_2"/>
<dbReference type="EMBL" id="AP006878">
    <property type="protein sequence ID" value="BAD84511.1"/>
    <property type="molecule type" value="Genomic_DNA"/>
</dbReference>
<gene>
    <name evidence="1" type="ordered locus">TK0322</name>
</gene>
<sequence>MTLKRKGFVLLTAFLLAMLPLSLSSAAPYWVKPGVYIEYAAMRYDPYIQYKISQGTSPKLIRTAYITYIHNGTLYRIRVYDDVHVRFRVLEEKNGYLTVGVRIEMRNVTLGVSVPKGKNLTPIWGDGAVIKIETSPSSIDSETDYYKVYLRSLRIIRVYRIREIDGAVFDMNGTYYGHTFLWVDIDPSTAPQENETFFVLPDLNWTMRVNRISSMDKALKTYYGEFGPPVDTLSLVGPPLVIKGIVEFTSPTGGGIRYDPATGLVLAPTTLSVMISPDLSAIGIPFAMFMDEHVAYDQFVKNSFTWAGTLLLYDTNAQFQKAEEVPFPKPGTPAKYVFYGSLILVGAVLGIKSSRRVKK</sequence>
<dbReference type="AlphaFoldDB" id="Q5JG10"/>
<dbReference type="PATRIC" id="fig|69014.16.peg.319"/>